<accession>A0A9D9GUR3</accession>
<reference evidence="1" key="2">
    <citation type="journal article" date="2021" name="PeerJ">
        <title>Extensive microbial diversity within the chicken gut microbiome revealed by metagenomics and culture.</title>
        <authorList>
            <person name="Gilroy R."/>
            <person name="Ravi A."/>
            <person name="Getino M."/>
            <person name="Pursley I."/>
            <person name="Horton D.L."/>
            <person name="Alikhan N.F."/>
            <person name="Baker D."/>
            <person name="Gharbi K."/>
            <person name="Hall N."/>
            <person name="Watson M."/>
            <person name="Adriaenssens E.M."/>
            <person name="Foster-Nyarko E."/>
            <person name="Jarju S."/>
            <person name="Secka A."/>
            <person name="Antonio M."/>
            <person name="Oren A."/>
            <person name="Chaudhuri R.R."/>
            <person name="La Ragione R."/>
            <person name="Hildebrand F."/>
            <person name="Pallen M.J."/>
        </authorList>
    </citation>
    <scope>NUCLEOTIDE SEQUENCE</scope>
    <source>
        <strain evidence="1">17113</strain>
    </source>
</reference>
<reference evidence="1" key="1">
    <citation type="submission" date="2020-10" db="EMBL/GenBank/DDBJ databases">
        <authorList>
            <person name="Gilroy R."/>
        </authorList>
    </citation>
    <scope>NUCLEOTIDE SEQUENCE</scope>
    <source>
        <strain evidence="1">17113</strain>
    </source>
</reference>
<dbReference type="Gene3D" id="3.40.50.150">
    <property type="entry name" value="Vaccinia Virus protein VP39"/>
    <property type="match status" value="1"/>
</dbReference>
<protein>
    <submittedName>
        <fullName evidence="1">Uncharacterized protein</fullName>
    </submittedName>
</protein>
<name>A0A9D9GUR3_9FIRM</name>
<dbReference type="SUPFAM" id="SSF53335">
    <property type="entry name" value="S-adenosyl-L-methionine-dependent methyltransferases"/>
    <property type="match status" value="1"/>
</dbReference>
<evidence type="ECO:0000313" key="1">
    <source>
        <dbReference type="EMBL" id="MBO8425856.1"/>
    </source>
</evidence>
<evidence type="ECO:0000313" key="2">
    <source>
        <dbReference type="Proteomes" id="UP000823634"/>
    </source>
</evidence>
<gene>
    <name evidence="1" type="ORF">IAC61_00865</name>
</gene>
<proteinExistence type="predicted"/>
<sequence length="441" mass="50157">MKEFELSMQILERIEGENVYFADALKDMFQKDPDIRPYRREVAGLVGCALRHDLLFTKLLSPLPELPASEKRAMCLGLANAYYFRHFDRSEFDSEVKKAIDPANHAFYDELSAKAGHSEEYIPADVDHSKLEYLSLRYNIPVFALKIMHHYGYSNMFKTAKRLIRPYVQYVRFRDLPELDELRQSPDFLPTPVKDVYSYLGKQAIRRLPQYRDRKLFDVRPAVKQLLSDNKVSAPCTVLAYLGESNGGADCELVAEYGNEVSCYIATPKAEKLLECNRLISNLNLRNFKVFDYNDKVSLEANVSSKCDLVICLPSSTGFDSIATTPDFFLHFDKEAMDARLKEQAESLDSCAEYVEDGGMLLYGVLTISKKEGAQNVAEFLKKHPEFTLEQEKQCFPFEELGTAFYFAKLKKGNKLATIEVPVSELGAMQAPEAHLASAKQ</sequence>
<dbReference type="AlphaFoldDB" id="A0A9D9GUR3"/>
<organism evidence="1 2">
    <name type="scientific">Candidatus Alloenteromonas pullistercoris</name>
    <dbReference type="NCBI Taxonomy" id="2840785"/>
    <lineage>
        <taxon>Bacteria</taxon>
        <taxon>Bacillati</taxon>
        <taxon>Bacillota</taxon>
        <taxon>Bacillota incertae sedis</taxon>
        <taxon>Candidatus Alloenteromonas</taxon>
    </lineage>
</organism>
<comment type="caution">
    <text evidence="1">The sequence shown here is derived from an EMBL/GenBank/DDBJ whole genome shotgun (WGS) entry which is preliminary data.</text>
</comment>
<dbReference type="EMBL" id="JADINA010000007">
    <property type="protein sequence ID" value="MBO8425856.1"/>
    <property type="molecule type" value="Genomic_DNA"/>
</dbReference>
<dbReference type="Proteomes" id="UP000823634">
    <property type="component" value="Unassembled WGS sequence"/>
</dbReference>
<dbReference type="InterPro" id="IPR029063">
    <property type="entry name" value="SAM-dependent_MTases_sf"/>
</dbReference>